<dbReference type="Pfam" id="PF01618">
    <property type="entry name" value="MotA_ExbB"/>
    <property type="match status" value="1"/>
</dbReference>
<dbReference type="KEGG" id="gfe:Gferi_05545"/>
<dbReference type="RefSeq" id="WP_069974634.1">
    <property type="nucleotide sequence ID" value="NZ_CP017269.1"/>
</dbReference>
<keyword evidence="6" id="KW-0813">Transport</keyword>
<dbReference type="AlphaFoldDB" id="A0A1D8GDS9"/>
<comment type="subcellular location">
    <subcellularLocation>
        <location evidence="1">Cell membrane</location>
        <topology evidence="1">Multi-pass membrane protein</topology>
    </subcellularLocation>
    <subcellularLocation>
        <location evidence="6">Membrane</location>
        <topology evidence="6">Multi-pass membrane protein</topology>
    </subcellularLocation>
</comment>
<keyword evidence="3 7" id="KW-0812">Transmembrane</keyword>
<evidence type="ECO:0000256" key="2">
    <source>
        <dbReference type="ARBA" id="ARBA00022475"/>
    </source>
</evidence>
<gene>
    <name evidence="9" type="ORF">Gferi_05545</name>
</gene>
<dbReference type="InterPro" id="IPR002898">
    <property type="entry name" value="MotA_ExbB_proton_chnl"/>
</dbReference>
<protein>
    <recommendedName>
        <fullName evidence="8">MotA/TolQ/ExbB proton channel domain-containing protein</fullName>
    </recommendedName>
</protein>
<feature type="domain" description="MotA/TolQ/ExbB proton channel" evidence="8">
    <location>
        <begin position="108"/>
        <end position="223"/>
    </location>
</feature>
<comment type="similarity">
    <text evidence="6">Belongs to the exbB/tolQ family.</text>
</comment>
<evidence type="ECO:0000256" key="1">
    <source>
        <dbReference type="ARBA" id="ARBA00004651"/>
    </source>
</evidence>
<keyword evidence="5 7" id="KW-0472">Membrane</keyword>
<evidence type="ECO:0000313" key="10">
    <source>
        <dbReference type="Proteomes" id="UP000095743"/>
    </source>
</evidence>
<dbReference type="GO" id="GO:0015031">
    <property type="term" value="P:protein transport"/>
    <property type="evidence" value="ECO:0007669"/>
    <property type="project" value="UniProtKB-KW"/>
</dbReference>
<dbReference type="GO" id="GO:0071978">
    <property type="term" value="P:bacterial-type flagellum-dependent swarming motility"/>
    <property type="evidence" value="ECO:0007669"/>
    <property type="project" value="InterPro"/>
</dbReference>
<evidence type="ECO:0000256" key="7">
    <source>
        <dbReference type="SAM" id="Phobius"/>
    </source>
</evidence>
<proteinExistence type="inferred from homology"/>
<feature type="transmembrane region" description="Helical" evidence="7">
    <location>
        <begin position="44"/>
        <end position="65"/>
    </location>
</feature>
<evidence type="ECO:0000313" key="9">
    <source>
        <dbReference type="EMBL" id="AOT69068.1"/>
    </source>
</evidence>
<dbReference type="PANTHER" id="PTHR30433">
    <property type="entry name" value="CHEMOTAXIS PROTEIN MOTA"/>
    <property type="match status" value="1"/>
</dbReference>
<feature type="transmembrane region" description="Helical" evidence="7">
    <location>
        <begin position="186"/>
        <end position="209"/>
    </location>
</feature>
<evidence type="ECO:0000259" key="8">
    <source>
        <dbReference type="Pfam" id="PF01618"/>
    </source>
</evidence>
<evidence type="ECO:0000256" key="4">
    <source>
        <dbReference type="ARBA" id="ARBA00022989"/>
    </source>
</evidence>
<dbReference type="InterPro" id="IPR047055">
    <property type="entry name" value="MotA-like"/>
</dbReference>
<keyword evidence="10" id="KW-1185">Reference proteome</keyword>
<organism evidence="9 10">
    <name type="scientific">Geosporobacter ferrireducens</name>
    <dbReference type="NCBI Taxonomy" id="1424294"/>
    <lineage>
        <taxon>Bacteria</taxon>
        <taxon>Bacillati</taxon>
        <taxon>Bacillota</taxon>
        <taxon>Clostridia</taxon>
        <taxon>Peptostreptococcales</taxon>
        <taxon>Thermotaleaceae</taxon>
        <taxon>Geosporobacter</taxon>
    </lineage>
</organism>
<dbReference type="EMBL" id="CP017269">
    <property type="protein sequence ID" value="AOT69068.1"/>
    <property type="molecule type" value="Genomic_DNA"/>
</dbReference>
<dbReference type="GO" id="GO:0005886">
    <property type="term" value="C:plasma membrane"/>
    <property type="evidence" value="ECO:0007669"/>
    <property type="project" value="UniProtKB-SubCell"/>
</dbReference>
<evidence type="ECO:0000256" key="5">
    <source>
        <dbReference type="ARBA" id="ARBA00023136"/>
    </source>
</evidence>
<accession>A0A1D8GDS9</accession>
<keyword evidence="4 7" id="KW-1133">Transmembrane helix</keyword>
<reference evidence="9 10" key="1">
    <citation type="submission" date="2016-09" db="EMBL/GenBank/DDBJ databases">
        <title>Genomic analysis reveals versatility of anaerobic energy metabolism of Geosporobacter ferrireducens IRF9 of phylum Firmicutes.</title>
        <authorList>
            <person name="Kim S.-J."/>
        </authorList>
    </citation>
    <scope>NUCLEOTIDE SEQUENCE [LARGE SCALE GENOMIC DNA]</scope>
    <source>
        <strain evidence="9 10">IRF9</strain>
    </source>
</reference>
<dbReference type="PANTHER" id="PTHR30433:SF2">
    <property type="entry name" value="MOTILITY PROTEIN A"/>
    <property type="match status" value="1"/>
</dbReference>
<evidence type="ECO:0000256" key="3">
    <source>
        <dbReference type="ARBA" id="ARBA00022692"/>
    </source>
</evidence>
<dbReference type="GO" id="GO:0006935">
    <property type="term" value="P:chemotaxis"/>
    <property type="evidence" value="ECO:0007669"/>
    <property type="project" value="InterPro"/>
</dbReference>
<keyword evidence="2" id="KW-1003">Cell membrane</keyword>
<feature type="transmembrane region" description="Helical" evidence="7">
    <location>
        <begin position="149"/>
        <end position="174"/>
    </location>
</feature>
<dbReference type="STRING" id="1424294.Gferi_05545"/>
<dbReference type="Proteomes" id="UP000095743">
    <property type="component" value="Chromosome"/>
</dbReference>
<keyword evidence="6" id="KW-0653">Protein transport</keyword>
<feature type="transmembrane region" description="Helical" evidence="7">
    <location>
        <begin position="12"/>
        <end position="32"/>
    </location>
</feature>
<evidence type="ECO:0000256" key="6">
    <source>
        <dbReference type="RuleBase" id="RU004057"/>
    </source>
</evidence>
<name>A0A1D8GDS9_9FIRM</name>
<sequence length="274" mass="31334">MKIEGKDQYIKITVIGILVLLIVHSLLGSISFKAFFNLTALEIIFAGIILSVIISFSFDTLIVTVKMIHASFTDKIDYAGDIHKLHQLSAKVKREGVLSIQSEIELETQTFLRDAMILLNDYKKPEVIRDILEKDMESRRANLYRPYNVLKMISHIAPSFGLIGTLIGMIGLLSNMDKTDMIMNNMAYALVSTLYGGLIANFVAVPLMGRLKEYIDRNMLRWAMIMEGILLIAQNDSPRNVFDKMNVMLKESERLEYPRSRVEERNWTTYELES</sequence>